<reference evidence="2" key="1">
    <citation type="submission" date="2022-03" db="EMBL/GenBank/DDBJ databases">
        <title>Draft genome sequence of Aduncisulcus paluster, a free-living microaerophilic Fornicata.</title>
        <authorList>
            <person name="Yuyama I."/>
            <person name="Kume K."/>
            <person name="Tamura T."/>
            <person name="Inagaki Y."/>
            <person name="Hashimoto T."/>
        </authorList>
    </citation>
    <scope>NUCLEOTIDE SEQUENCE</scope>
    <source>
        <strain evidence="2">NY0171</strain>
    </source>
</reference>
<feature type="compositionally biased region" description="Polar residues" evidence="1">
    <location>
        <begin position="1"/>
        <end position="13"/>
    </location>
</feature>
<gene>
    <name evidence="2" type="ORF">ADUPG1_004326</name>
</gene>
<feature type="non-terminal residue" evidence="2">
    <location>
        <position position="1"/>
    </location>
</feature>
<keyword evidence="3" id="KW-1185">Reference proteome</keyword>
<proteinExistence type="predicted"/>
<name>A0ABQ5JW24_9EUKA</name>
<dbReference type="Proteomes" id="UP001057375">
    <property type="component" value="Unassembled WGS sequence"/>
</dbReference>
<comment type="caution">
    <text evidence="2">The sequence shown here is derived from an EMBL/GenBank/DDBJ whole genome shotgun (WGS) entry which is preliminary data.</text>
</comment>
<evidence type="ECO:0000256" key="1">
    <source>
        <dbReference type="SAM" id="MobiDB-lite"/>
    </source>
</evidence>
<evidence type="ECO:0000313" key="2">
    <source>
        <dbReference type="EMBL" id="GKT19539.1"/>
    </source>
</evidence>
<protein>
    <submittedName>
        <fullName evidence="2">Uncharacterized protein</fullName>
    </submittedName>
</protein>
<dbReference type="EMBL" id="BQXS01006367">
    <property type="protein sequence ID" value="GKT19539.1"/>
    <property type="molecule type" value="Genomic_DNA"/>
</dbReference>
<feature type="non-terminal residue" evidence="2">
    <location>
        <position position="149"/>
    </location>
</feature>
<sequence length="149" mass="16277">KHKNITVNSSSSGIAGEHYTEHNDTREQLPPGALSLSHVGSIEDHHDDSASSPYHIHNLSGISETIGHASSHVDSTGVTGSTNIISSFTTSMSILTGIQQQLRRYLIPIELDKVESSFFSDSLRFPCISMEDIRESIISPSTKERKEEG</sequence>
<organism evidence="2 3">
    <name type="scientific">Aduncisulcus paluster</name>
    <dbReference type="NCBI Taxonomy" id="2918883"/>
    <lineage>
        <taxon>Eukaryota</taxon>
        <taxon>Metamonada</taxon>
        <taxon>Carpediemonas-like organisms</taxon>
        <taxon>Aduncisulcus</taxon>
    </lineage>
</organism>
<feature type="region of interest" description="Disordered" evidence="1">
    <location>
        <begin position="1"/>
        <end position="32"/>
    </location>
</feature>
<feature type="compositionally biased region" description="Basic and acidic residues" evidence="1">
    <location>
        <begin position="18"/>
        <end position="27"/>
    </location>
</feature>
<evidence type="ECO:0000313" key="3">
    <source>
        <dbReference type="Proteomes" id="UP001057375"/>
    </source>
</evidence>
<accession>A0ABQ5JW24</accession>